<dbReference type="Proteomes" id="UP000284868">
    <property type="component" value="Unassembled WGS sequence"/>
</dbReference>
<dbReference type="AlphaFoldDB" id="A0A415PP68"/>
<sequence>MTMNFKDMNKYKRKCWEFQSEWRYGIVVIPKGEDGSFYMDLHSHLNDLPFKYIDLVIEEDAFKDMEIILGPKMNQKDKYVVKYLVEKYCPTAVVKDSKLRIK</sequence>
<name>A0A415PP68_9FIRM</name>
<proteinExistence type="predicted"/>
<protein>
    <submittedName>
        <fullName evidence="1">Uncharacterized protein</fullName>
    </submittedName>
</protein>
<reference evidence="1 2" key="1">
    <citation type="submission" date="2018-08" db="EMBL/GenBank/DDBJ databases">
        <title>A genome reference for cultivated species of the human gut microbiota.</title>
        <authorList>
            <person name="Zou Y."/>
            <person name="Xue W."/>
            <person name="Luo G."/>
        </authorList>
    </citation>
    <scope>NUCLEOTIDE SEQUENCE [LARGE SCALE GENOMIC DNA]</scope>
    <source>
        <strain evidence="1 2">AF35-6BH</strain>
    </source>
</reference>
<accession>A0A415PP68</accession>
<evidence type="ECO:0000313" key="1">
    <source>
        <dbReference type="EMBL" id="RHM14499.1"/>
    </source>
</evidence>
<evidence type="ECO:0000313" key="2">
    <source>
        <dbReference type="Proteomes" id="UP000284868"/>
    </source>
</evidence>
<organism evidence="1 2">
    <name type="scientific">Amedibacillus dolichus</name>
    <dbReference type="NCBI Taxonomy" id="31971"/>
    <lineage>
        <taxon>Bacteria</taxon>
        <taxon>Bacillati</taxon>
        <taxon>Bacillota</taxon>
        <taxon>Erysipelotrichia</taxon>
        <taxon>Erysipelotrichales</taxon>
        <taxon>Erysipelotrichaceae</taxon>
        <taxon>Amedibacillus</taxon>
    </lineage>
</organism>
<comment type="caution">
    <text evidence="1">The sequence shown here is derived from an EMBL/GenBank/DDBJ whole genome shotgun (WGS) entry which is preliminary data.</text>
</comment>
<dbReference type="OrthoDB" id="1234596at2"/>
<keyword evidence="2" id="KW-1185">Reference proteome</keyword>
<gene>
    <name evidence="1" type="ORF">DWZ83_02400</name>
</gene>
<dbReference type="RefSeq" id="WP_118365303.1">
    <property type="nucleotide sequence ID" value="NZ_QRPK01000007.1"/>
</dbReference>
<dbReference type="EMBL" id="QRPK01000007">
    <property type="protein sequence ID" value="RHM14499.1"/>
    <property type="molecule type" value="Genomic_DNA"/>
</dbReference>